<proteinExistence type="predicted"/>
<dbReference type="CDD" id="cd03219">
    <property type="entry name" value="ABC_Mj1267_LivG_branched"/>
    <property type="match status" value="1"/>
</dbReference>
<protein>
    <submittedName>
        <fullName evidence="5">Branched-chain amino acid transport ATP-binding protein LivG (TC 3.A.1.4.1)</fullName>
    </submittedName>
</protein>
<dbReference type="InterPro" id="IPR032823">
    <property type="entry name" value="BCA_ABC_TP_C"/>
</dbReference>
<keyword evidence="3 5" id="KW-0067">ATP-binding</keyword>
<dbReference type="PROSITE" id="PS50893">
    <property type="entry name" value="ABC_TRANSPORTER_2"/>
    <property type="match status" value="1"/>
</dbReference>
<dbReference type="InterPro" id="IPR003593">
    <property type="entry name" value="AAA+_ATPase"/>
</dbReference>
<evidence type="ECO:0000313" key="5">
    <source>
        <dbReference type="EMBL" id="VAV92224.1"/>
    </source>
</evidence>
<dbReference type="AlphaFoldDB" id="A0A3B0RFQ9"/>
<dbReference type="PANTHER" id="PTHR45772">
    <property type="entry name" value="CONSERVED COMPONENT OF ABC TRANSPORTER FOR NATURAL AMINO ACIDS-RELATED"/>
    <property type="match status" value="1"/>
</dbReference>
<dbReference type="InterPro" id="IPR051120">
    <property type="entry name" value="ABC_AA/LPS_Transport"/>
</dbReference>
<dbReference type="SMART" id="SM00382">
    <property type="entry name" value="AAA"/>
    <property type="match status" value="1"/>
</dbReference>
<evidence type="ECO:0000256" key="2">
    <source>
        <dbReference type="ARBA" id="ARBA00022741"/>
    </source>
</evidence>
<accession>A0A3B0RFQ9</accession>
<dbReference type="FunFam" id="3.40.50.300:FF:000421">
    <property type="entry name" value="Branched-chain amino acid ABC transporter ATP-binding protein"/>
    <property type="match status" value="1"/>
</dbReference>
<keyword evidence="2" id="KW-0547">Nucleotide-binding</keyword>
<feature type="domain" description="ABC transporter" evidence="4">
    <location>
        <begin position="9"/>
        <end position="257"/>
    </location>
</feature>
<dbReference type="InterPro" id="IPR003439">
    <property type="entry name" value="ABC_transporter-like_ATP-bd"/>
</dbReference>
<evidence type="ECO:0000256" key="3">
    <source>
        <dbReference type="ARBA" id="ARBA00022840"/>
    </source>
</evidence>
<dbReference type="Gene3D" id="3.40.50.300">
    <property type="entry name" value="P-loop containing nucleotide triphosphate hydrolases"/>
    <property type="match status" value="1"/>
</dbReference>
<organism evidence="5">
    <name type="scientific">hydrothermal vent metagenome</name>
    <dbReference type="NCBI Taxonomy" id="652676"/>
    <lineage>
        <taxon>unclassified sequences</taxon>
        <taxon>metagenomes</taxon>
        <taxon>ecological metagenomes</taxon>
    </lineage>
</organism>
<evidence type="ECO:0000259" key="4">
    <source>
        <dbReference type="PROSITE" id="PS50893"/>
    </source>
</evidence>
<name>A0A3B0RFQ9_9ZZZZ</name>
<keyword evidence="1" id="KW-0813">Transport</keyword>
<dbReference type="GO" id="GO:0016887">
    <property type="term" value="F:ATP hydrolysis activity"/>
    <property type="evidence" value="ECO:0007669"/>
    <property type="project" value="InterPro"/>
</dbReference>
<reference evidence="5" key="1">
    <citation type="submission" date="2018-06" db="EMBL/GenBank/DDBJ databases">
        <authorList>
            <person name="Zhirakovskaya E."/>
        </authorList>
    </citation>
    <scope>NUCLEOTIDE SEQUENCE</scope>
</reference>
<gene>
    <name evidence="5" type="ORF">MNBD_ACTINO02-2259</name>
</gene>
<dbReference type="Pfam" id="PF00005">
    <property type="entry name" value="ABC_tran"/>
    <property type="match status" value="1"/>
</dbReference>
<dbReference type="Pfam" id="PF12399">
    <property type="entry name" value="BCA_ABC_TP_C"/>
    <property type="match status" value="1"/>
</dbReference>
<dbReference type="GO" id="GO:0005886">
    <property type="term" value="C:plasma membrane"/>
    <property type="evidence" value="ECO:0007669"/>
    <property type="project" value="TreeGrafter"/>
</dbReference>
<dbReference type="EMBL" id="UOEK01000022">
    <property type="protein sequence ID" value="VAV92224.1"/>
    <property type="molecule type" value="Genomic_DNA"/>
</dbReference>
<evidence type="ECO:0000256" key="1">
    <source>
        <dbReference type="ARBA" id="ARBA00022448"/>
    </source>
</evidence>
<sequence>MVVMSEPLLEFEDVSLSFKGVKALSGVSFDVREGELFAIIGPNGAGKTSAFNCMNGVYKPQEGDIRWKGESILGRRPDRIAELGIARTFQNIELFAHMTVLQNLLLGRHIRTNVGWFSGSFWTKKARQEEMDNRDKVEDIIDLLEIESWRQYPVALLPYGIQKRVELGRALAMEPELLLLDEPVAGMNLEETEDMARFVLDIREELGIAIILVEHDMGLVMDIADRILVLDFGTPIAIGVPADVQRDPEVIKAYLGEDVDA</sequence>
<dbReference type="InterPro" id="IPR027417">
    <property type="entry name" value="P-loop_NTPase"/>
</dbReference>
<dbReference type="GO" id="GO:0005524">
    <property type="term" value="F:ATP binding"/>
    <property type="evidence" value="ECO:0007669"/>
    <property type="project" value="UniProtKB-KW"/>
</dbReference>
<dbReference type="PANTHER" id="PTHR45772:SF1">
    <property type="entry name" value="ABC TRANSPORTER ATP-BINDING PROTEIN"/>
    <property type="match status" value="1"/>
</dbReference>
<dbReference type="SUPFAM" id="SSF52540">
    <property type="entry name" value="P-loop containing nucleoside triphosphate hydrolases"/>
    <property type="match status" value="1"/>
</dbReference>